<dbReference type="CDD" id="cd18773">
    <property type="entry name" value="PDC1_HK_sensor"/>
    <property type="match status" value="1"/>
</dbReference>
<dbReference type="PANTHER" id="PTHR43156:SF2">
    <property type="entry name" value="STAGE II SPORULATION PROTEIN E"/>
    <property type="match status" value="1"/>
</dbReference>
<name>A0ABU9ARH2_9BACT</name>
<evidence type="ECO:0000313" key="5">
    <source>
        <dbReference type="Proteomes" id="UP001371305"/>
    </source>
</evidence>
<sequence length="709" mass="77394">MRLPPLGLRAKIALALAIAAVLPLLVGLIVLETFGFGHMLDTKGRLYESEARTLARSLETAVESQAGHFWSWVAADPSLPDFVSIPIPPATKEEIAAIEKRWPKLSVDDPLLHGVLENPGSESLNRYVKSHPQAAEILVTEATGRVVAATRKTTDYDQSDEEWWTIGRNLKEGGMWTEVLHFDASARVFSLDLVMPLHRDGQFVGVAKLVLDVSPMFHALRPSDDDDRARLEILLSDGHVLARTGDKGFQPLQETLEADSLLAMRVGRTGWTLTGKGTNDERMTGFAAIQSPEIDRQLFEPGGYVLYSTPKETVVAPLRRQVLLIGGAAGLATGICVLAGFAFVDRKILQPIAMLSQATRALAETVRLRKDPTLSESEADSKRRAAKEDLERIESIKTGDEVEDLAADFGIMTSRVMRYHRELESEVDSKTALLREELEMAREFQNALLPSGYPDTSRHSDPLRLGFAHFYQPASTVGGDFFDLMELDEHRTGVLIADVMGHGARSALVTAILRAVVRNHVISAGNPGDFLGILNRELHDVIERSQQTLFVTAFFMVIDTREAKATWAVAGHPSPLRARRSTGNPPQMLWNGAQKQPALGLMADVVYHTSSSPIRAGDVFLLFTDGVVEAENPGGKEFGIPRLISTFDESLDGPLAAMPAKIVCEVASFQKRRHHDDDVCVVAVEVLPGVIPDIASRGAPLTGSVPSGA</sequence>
<keyword evidence="2" id="KW-1133">Transmembrane helix</keyword>
<proteinExistence type="predicted"/>
<accession>A0ABU9ARH2</accession>
<keyword evidence="5" id="KW-1185">Reference proteome</keyword>
<reference evidence="4 5" key="1">
    <citation type="submission" date="2024-04" db="EMBL/GenBank/DDBJ databases">
        <title>Luteolibacter sp. isolated from soil.</title>
        <authorList>
            <person name="An J."/>
        </authorList>
    </citation>
    <scope>NUCLEOTIDE SEQUENCE [LARGE SCALE GENOMIC DNA]</scope>
    <source>
        <strain evidence="4 5">Y139</strain>
    </source>
</reference>
<protein>
    <submittedName>
        <fullName evidence="4">SpoIIE family protein phosphatase</fullName>
    </submittedName>
</protein>
<keyword evidence="2" id="KW-0472">Membrane</keyword>
<dbReference type="Gene3D" id="3.30.450.20">
    <property type="entry name" value="PAS domain"/>
    <property type="match status" value="1"/>
</dbReference>
<dbReference type="RefSeq" id="WP_341403802.1">
    <property type="nucleotide sequence ID" value="NZ_JBBUKT010000002.1"/>
</dbReference>
<dbReference type="InterPro" id="IPR052016">
    <property type="entry name" value="Bact_Sigma-Reg"/>
</dbReference>
<keyword evidence="1" id="KW-0378">Hydrolase</keyword>
<organism evidence="4 5">
    <name type="scientific">Luteolibacter soli</name>
    <dbReference type="NCBI Taxonomy" id="3135280"/>
    <lineage>
        <taxon>Bacteria</taxon>
        <taxon>Pseudomonadati</taxon>
        <taxon>Verrucomicrobiota</taxon>
        <taxon>Verrucomicrobiia</taxon>
        <taxon>Verrucomicrobiales</taxon>
        <taxon>Verrucomicrobiaceae</taxon>
        <taxon>Luteolibacter</taxon>
    </lineage>
</organism>
<dbReference type="InterPro" id="IPR001932">
    <property type="entry name" value="PPM-type_phosphatase-like_dom"/>
</dbReference>
<feature type="transmembrane region" description="Helical" evidence="2">
    <location>
        <begin position="322"/>
        <end position="344"/>
    </location>
</feature>
<feature type="domain" description="PPM-type phosphatase" evidence="3">
    <location>
        <begin position="462"/>
        <end position="686"/>
    </location>
</feature>
<dbReference type="Pfam" id="PF07228">
    <property type="entry name" value="SpoIIE"/>
    <property type="match status" value="1"/>
</dbReference>
<evidence type="ECO:0000256" key="2">
    <source>
        <dbReference type="SAM" id="Phobius"/>
    </source>
</evidence>
<dbReference type="Gene3D" id="6.10.340.10">
    <property type="match status" value="1"/>
</dbReference>
<dbReference type="SMART" id="SM00331">
    <property type="entry name" value="PP2C_SIG"/>
    <property type="match status" value="1"/>
</dbReference>
<gene>
    <name evidence="4" type="ORF">WKV53_07435</name>
</gene>
<evidence type="ECO:0000256" key="1">
    <source>
        <dbReference type="ARBA" id="ARBA00022801"/>
    </source>
</evidence>
<feature type="transmembrane region" description="Helical" evidence="2">
    <location>
        <begin position="12"/>
        <end position="36"/>
    </location>
</feature>
<evidence type="ECO:0000313" key="4">
    <source>
        <dbReference type="EMBL" id="MEK7950321.1"/>
    </source>
</evidence>
<dbReference type="Proteomes" id="UP001371305">
    <property type="component" value="Unassembled WGS sequence"/>
</dbReference>
<keyword evidence="2" id="KW-0812">Transmembrane</keyword>
<comment type="caution">
    <text evidence="4">The sequence shown here is derived from an EMBL/GenBank/DDBJ whole genome shotgun (WGS) entry which is preliminary data.</text>
</comment>
<dbReference type="PANTHER" id="PTHR43156">
    <property type="entry name" value="STAGE II SPORULATION PROTEIN E-RELATED"/>
    <property type="match status" value="1"/>
</dbReference>
<dbReference type="EMBL" id="JBBUKT010000002">
    <property type="protein sequence ID" value="MEK7950321.1"/>
    <property type="molecule type" value="Genomic_DNA"/>
</dbReference>
<dbReference type="Gene3D" id="3.60.40.10">
    <property type="entry name" value="PPM-type phosphatase domain"/>
    <property type="match status" value="1"/>
</dbReference>
<dbReference type="InterPro" id="IPR036457">
    <property type="entry name" value="PPM-type-like_dom_sf"/>
</dbReference>
<dbReference type="SUPFAM" id="SSF81606">
    <property type="entry name" value="PP2C-like"/>
    <property type="match status" value="1"/>
</dbReference>
<evidence type="ECO:0000259" key="3">
    <source>
        <dbReference type="SMART" id="SM00331"/>
    </source>
</evidence>